<evidence type="ECO:0000256" key="3">
    <source>
        <dbReference type="SAM" id="SignalP"/>
    </source>
</evidence>
<keyword evidence="2" id="KW-0472">Membrane</keyword>
<evidence type="ECO:0000313" key="4">
    <source>
        <dbReference type="EMBL" id="PQM28302.1"/>
    </source>
</evidence>
<feature type="signal peptide" evidence="3">
    <location>
        <begin position="1"/>
        <end position="19"/>
    </location>
</feature>
<keyword evidence="3" id="KW-0732">Signal</keyword>
<sequence>MRKFTSLATATAIVLSSVAAVPAEARSRHGHGGWGYRDRDHISAGEVVGGLLILGTIAAVIGAASKDKADRRDRDYPYEPPYREPRQDAPNYEPRGDDDGGAYGSGTTEVRPYGNDDAETRASDACSWAVEGEMGDDARVDNITGTEPNNGGWYVTGTASRLGGEVKSFGCSYRNGRVVDVNFN</sequence>
<feature type="compositionally biased region" description="Basic and acidic residues" evidence="1">
    <location>
        <begin position="65"/>
        <end position="87"/>
    </location>
</feature>
<keyword evidence="2" id="KW-1133">Transmembrane helix</keyword>
<evidence type="ECO:0008006" key="6">
    <source>
        <dbReference type="Google" id="ProtNLM"/>
    </source>
</evidence>
<dbReference type="Proteomes" id="UP000238954">
    <property type="component" value="Chromosome"/>
</dbReference>
<evidence type="ECO:0000256" key="1">
    <source>
        <dbReference type="SAM" id="MobiDB-lite"/>
    </source>
</evidence>
<dbReference type="AlphaFoldDB" id="A0A2S8B7B5"/>
<name>A0A2S8B7B5_9SPHN</name>
<feature type="transmembrane region" description="Helical" evidence="2">
    <location>
        <begin position="44"/>
        <end position="64"/>
    </location>
</feature>
<comment type="caution">
    <text evidence="4">The sequence shown here is derived from an EMBL/GenBank/DDBJ whole genome shotgun (WGS) entry which is preliminary data.</text>
</comment>
<dbReference type="OrthoDB" id="7450187at2"/>
<proteinExistence type="predicted"/>
<gene>
    <name evidence="4" type="ORF">CVO77_07330</name>
</gene>
<keyword evidence="5" id="KW-1185">Reference proteome</keyword>
<accession>A0A2S8B7B5</accession>
<organism evidence="4 5">
    <name type="scientific">Sphingopyxis lindanitolerans</name>
    <dbReference type="NCBI Taxonomy" id="2054227"/>
    <lineage>
        <taxon>Bacteria</taxon>
        <taxon>Pseudomonadati</taxon>
        <taxon>Pseudomonadota</taxon>
        <taxon>Alphaproteobacteria</taxon>
        <taxon>Sphingomonadales</taxon>
        <taxon>Sphingomonadaceae</taxon>
        <taxon>Sphingopyxis</taxon>
    </lineage>
</organism>
<keyword evidence="2" id="KW-0812">Transmembrane</keyword>
<feature type="region of interest" description="Disordered" evidence="1">
    <location>
        <begin position="64"/>
        <end position="123"/>
    </location>
</feature>
<dbReference type="RefSeq" id="WP_105998557.1">
    <property type="nucleotide sequence ID" value="NZ_CM009578.1"/>
</dbReference>
<reference evidence="5" key="1">
    <citation type="submission" date="2017-11" db="EMBL/GenBank/DDBJ databases">
        <title>The complete genome sequence of Sphingopyxis pomeranensis sp. nov. strain WS5A3p.</title>
        <authorList>
            <person name="Kaminski M.A."/>
        </authorList>
    </citation>
    <scope>NUCLEOTIDE SEQUENCE [LARGE SCALE GENOMIC DNA]</scope>
    <source>
        <strain evidence="5">WS5A3p</strain>
    </source>
</reference>
<protein>
    <recommendedName>
        <fullName evidence="6">Secreted protein</fullName>
    </recommendedName>
</protein>
<dbReference type="EMBL" id="PHFW01000002">
    <property type="protein sequence ID" value="PQM28302.1"/>
    <property type="molecule type" value="Genomic_DNA"/>
</dbReference>
<evidence type="ECO:0000313" key="5">
    <source>
        <dbReference type="Proteomes" id="UP000238954"/>
    </source>
</evidence>
<feature type="chain" id="PRO_5015783290" description="Secreted protein" evidence="3">
    <location>
        <begin position="20"/>
        <end position="184"/>
    </location>
</feature>
<evidence type="ECO:0000256" key="2">
    <source>
        <dbReference type="SAM" id="Phobius"/>
    </source>
</evidence>